<evidence type="ECO:0000313" key="3">
    <source>
        <dbReference type="Proteomes" id="UP001178275"/>
    </source>
</evidence>
<comment type="caution">
    <text evidence="2">The sequence shown here is derived from an EMBL/GenBank/DDBJ whole genome shotgun (WGS) entry which is preliminary data.</text>
</comment>
<protein>
    <submittedName>
        <fullName evidence="2">Uncharacterized protein</fullName>
    </submittedName>
</protein>
<reference evidence="2" key="1">
    <citation type="submission" date="2023-07" db="EMBL/GenBank/DDBJ databases">
        <title>Murine gut Bacillus species.</title>
        <authorList>
            <person name="Gutman E."/>
            <person name="Hashuel R."/>
            <person name="Litvak Y."/>
        </authorList>
    </citation>
    <scope>NUCLEOTIDE SEQUENCE</scope>
    <source>
        <strain evidence="2">RU293</strain>
    </source>
</reference>
<feature type="compositionally biased region" description="Polar residues" evidence="1">
    <location>
        <begin position="41"/>
        <end position="55"/>
    </location>
</feature>
<organism evidence="2 3">
    <name type="scientific">Peribacillus frigoritolerans</name>
    <dbReference type="NCBI Taxonomy" id="450367"/>
    <lineage>
        <taxon>Bacteria</taxon>
        <taxon>Bacillati</taxon>
        <taxon>Bacillota</taxon>
        <taxon>Bacilli</taxon>
        <taxon>Bacillales</taxon>
        <taxon>Bacillaceae</taxon>
        <taxon>Peribacillus</taxon>
    </lineage>
</organism>
<name>A0AA90PBR9_9BACI</name>
<proteinExistence type="predicted"/>
<dbReference type="RefSeq" id="WP_305159242.1">
    <property type="nucleotide sequence ID" value="NZ_JAUUTW010000003.1"/>
</dbReference>
<dbReference type="AlphaFoldDB" id="A0AA90PBR9"/>
<dbReference type="Proteomes" id="UP001178275">
    <property type="component" value="Unassembled WGS sequence"/>
</dbReference>
<sequence length="61" mass="6703">MSNKKLRRTGNSGNSNSGNGNSSLRSALRRVLENLLNNNRGTSIKEPTSIKQPTSVKEFEN</sequence>
<feature type="compositionally biased region" description="Low complexity" evidence="1">
    <location>
        <begin position="10"/>
        <end position="23"/>
    </location>
</feature>
<feature type="region of interest" description="Disordered" evidence="1">
    <location>
        <begin position="1"/>
        <end position="61"/>
    </location>
</feature>
<dbReference type="EMBL" id="JAUUTW010000003">
    <property type="protein sequence ID" value="MDP1450407.1"/>
    <property type="molecule type" value="Genomic_DNA"/>
</dbReference>
<evidence type="ECO:0000313" key="2">
    <source>
        <dbReference type="EMBL" id="MDP1450407.1"/>
    </source>
</evidence>
<gene>
    <name evidence="2" type="ORF">Q8G36_04955</name>
</gene>
<accession>A0AA90PBR9</accession>
<evidence type="ECO:0000256" key="1">
    <source>
        <dbReference type="SAM" id="MobiDB-lite"/>
    </source>
</evidence>